<dbReference type="OrthoDB" id="9901555at2"/>
<sequence length="152" mass="16177">MAFWQALIIAVIPSIAAVASARLGFRDLGVRRRLDTSRQFLDLFATAHGRPTDGREAVGVGEQVATVHLIADFAAEEDMLKNAAREGLKELATWGSGLDASIEEILPQLLDSLPDDKAAEAAAQAVAILKKSNASQQKIASAASDALRRLQS</sequence>
<proteinExistence type="predicted"/>
<dbReference type="AlphaFoldDB" id="A0A3N6W657"/>
<organism evidence="1 2">
    <name type="scientific">Aeromicrobium camelliae</name>
    <dbReference type="NCBI Taxonomy" id="1538144"/>
    <lineage>
        <taxon>Bacteria</taxon>
        <taxon>Bacillati</taxon>
        <taxon>Actinomycetota</taxon>
        <taxon>Actinomycetes</taxon>
        <taxon>Propionibacteriales</taxon>
        <taxon>Nocardioidaceae</taxon>
        <taxon>Aeromicrobium</taxon>
    </lineage>
</organism>
<protein>
    <submittedName>
        <fullName evidence="1">Uncharacterized protein</fullName>
    </submittedName>
</protein>
<dbReference type="EMBL" id="RQJX01000015">
    <property type="protein sequence ID" value="RQN03006.1"/>
    <property type="molecule type" value="Genomic_DNA"/>
</dbReference>
<reference evidence="1 2" key="1">
    <citation type="submission" date="2018-11" db="EMBL/GenBank/DDBJ databases">
        <authorList>
            <person name="Li F."/>
        </authorList>
    </citation>
    <scope>NUCLEOTIDE SEQUENCE [LARGE SCALE GENOMIC DNA]</scope>
    <source>
        <strain evidence="1 2">YS17T</strain>
    </source>
</reference>
<evidence type="ECO:0000313" key="1">
    <source>
        <dbReference type="EMBL" id="RQN03006.1"/>
    </source>
</evidence>
<comment type="caution">
    <text evidence="1">The sequence shown here is derived from an EMBL/GenBank/DDBJ whole genome shotgun (WGS) entry which is preliminary data.</text>
</comment>
<dbReference type="Proteomes" id="UP000275225">
    <property type="component" value="Unassembled WGS sequence"/>
</dbReference>
<evidence type="ECO:0000313" key="2">
    <source>
        <dbReference type="Proteomes" id="UP000275225"/>
    </source>
</evidence>
<keyword evidence="2" id="KW-1185">Reference proteome</keyword>
<gene>
    <name evidence="1" type="ORF">EHW97_11265</name>
</gene>
<name>A0A3N6W657_9ACTN</name>
<accession>A0A3N6W657</accession>
<dbReference type="RefSeq" id="WP_124237269.1">
    <property type="nucleotide sequence ID" value="NZ_JBHUFI010000013.1"/>
</dbReference>